<dbReference type="SUPFAM" id="SSF54427">
    <property type="entry name" value="NTF2-like"/>
    <property type="match status" value="1"/>
</dbReference>
<evidence type="ECO:0000313" key="2">
    <source>
        <dbReference type="Proteomes" id="UP001447374"/>
    </source>
</evidence>
<dbReference type="Gene3D" id="3.10.450.50">
    <property type="match status" value="1"/>
</dbReference>
<name>A0ABV1PSK6_9ENTR</name>
<dbReference type="PIRSF" id="PIRSF029394">
    <property type="entry name" value="UCP029394"/>
    <property type="match status" value="1"/>
</dbReference>
<dbReference type="InterPro" id="IPR032710">
    <property type="entry name" value="NTF2-like_dom_sf"/>
</dbReference>
<reference evidence="1 2" key="1">
    <citation type="submission" date="2024-06" db="EMBL/GenBank/DDBJ databases">
        <title>Fanconibacter daqui strain Q02 whole shotgun sequencing project.</title>
        <authorList>
            <person name="Rodrigues J.W.A."/>
            <person name="Viana L.C."/>
            <person name="Vieira E.C."/>
            <person name="Souza F.O.L."/>
            <person name="Alegria O.C."/>
            <person name="Patroca S."/>
            <person name="Cruz A.C.R."/>
            <person name="Nunes A.R.C."/>
        </authorList>
    </citation>
    <scope>NUCLEOTIDE SEQUENCE [LARGE SCALE GENOMIC DNA]</scope>
    <source>
        <strain evidence="1 2">Q02</strain>
    </source>
</reference>
<keyword evidence="2" id="KW-1185">Reference proteome</keyword>
<dbReference type="EMBL" id="JBEHGX010000013">
    <property type="protein sequence ID" value="MER0127833.1"/>
    <property type="molecule type" value="Genomic_DNA"/>
</dbReference>
<sequence length="125" mass="14049">MNPYFTEVLQAHVAIEAWLGKGDGDVNALIARFSPDYSMITLSGAVLNHDQLSQFFLAQRAAKPGLRIEVDEMRLLAEWPQGAAVSYRERQSLPGQPATTRRSTVIFTLKESQPLWRHLHETAES</sequence>
<dbReference type="RefSeq" id="WP_349951679.1">
    <property type="nucleotide sequence ID" value="NZ_JBEHGX010000013.1"/>
</dbReference>
<proteinExistence type="predicted"/>
<accession>A0ABV1PSK6</accession>
<organism evidence="1 2">
    <name type="scientific">Franconibacter daqui</name>
    <dbReference type="NCBI Taxonomy" id="2047724"/>
    <lineage>
        <taxon>Bacteria</taxon>
        <taxon>Pseudomonadati</taxon>
        <taxon>Pseudomonadota</taxon>
        <taxon>Gammaproteobacteria</taxon>
        <taxon>Enterobacterales</taxon>
        <taxon>Enterobacteriaceae</taxon>
        <taxon>Franconibacter</taxon>
    </lineage>
</organism>
<comment type="caution">
    <text evidence="1">The sequence shown here is derived from an EMBL/GenBank/DDBJ whole genome shotgun (WGS) entry which is preliminary data.</text>
</comment>
<gene>
    <name evidence="1" type="ORF">ABQG75_19055</name>
</gene>
<evidence type="ECO:0000313" key="1">
    <source>
        <dbReference type="EMBL" id="MER0127833.1"/>
    </source>
</evidence>
<dbReference type="Proteomes" id="UP001447374">
    <property type="component" value="Unassembled WGS sequence"/>
</dbReference>
<protein>
    <submittedName>
        <fullName evidence="1">DUF4440 domain-containing protein</fullName>
    </submittedName>
</protein>
<dbReference type="InterPro" id="IPR016918">
    <property type="entry name" value="UCP029394"/>
</dbReference>